<dbReference type="InterPro" id="IPR024412">
    <property type="entry name" value="Lsr2_dim_dom"/>
</dbReference>
<dbReference type="EMBL" id="VFOS01000001">
    <property type="protein sequence ID" value="TQL63690.1"/>
    <property type="molecule type" value="Genomic_DNA"/>
</dbReference>
<dbReference type="GO" id="GO:0003677">
    <property type="term" value="F:DNA binding"/>
    <property type="evidence" value="ECO:0007669"/>
    <property type="project" value="UniProtKB-KW"/>
</dbReference>
<dbReference type="InterPro" id="IPR055370">
    <property type="entry name" value="Lsr2_DNA-bd"/>
</dbReference>
<dbReference type="GO" id="GO:0016746">
    <property type="term" value="F:acyltransferase activity"/>
    <property type="evidence" value="ECO:0007669"/>
    <property type="project" value="InterPro"/>
</dbReference>
<evidence type="ECO:0000259" key="3">
    <source>
        <dbReference type="Pfam" id="PF23359"/>
    </source>
</evidence>
<dbReference type="InterPro" id="IPR036625">
    <property type="entry name" value="E3-bd_dom_sf"/>
</dbReference>
<evidence type="ECO:0000313" key="5">
    <source>
        <dbReference type="Proteomes" id="UP000315389"/>
    </source>
</evidence>
<dbReference type="RefSeq" id="WP_142118043.1">
    <property type="nucleotide sequence ID" value="NZ_BAAASV010000002.1"/>
</dbReference>
<dbReference type="Pfam" id="PF11774">
    <property type="entry name" value="Lsr2"/>
    <property type="match status" value="1"/>
</dbReference>
<dbReference type="Pfam" id="PF23359">
    <property type="entry name" value="Lsr2_DNA-bd"/>
    <property type="match status" value="1"/>
</dbReference>
<keyword evidence="1" id="KW-0238">DNA-binding</keyword>
<accession>A0A542ZU14</accession>
<dbReference type="Proteomes" id="UP000315389">
    <property type="component" value="Unassembled WGS sequence"/>
</dbReference>
<name>A0A542ZU14_RARFA</name>
<evidence type="ECO:0000256" key="1">
    <source>
        <dbReference type="ARBA" id="ARBA00023125"/>
    </source>
</evidence>
<sequence>MAQKVQVILEDDIDGGPATSTVTFALDGTGYEIDLSEENAAKLRDSIAEWIRYARRVGRVNRGQVSKRTTSGQVGGVHKTGEMRSWLIENGYEVSTRGRISAELQEVFRQAH</sequence>
<dbReference type="OrthoDB" id="4113332at2"/>
<feature type="domain" description="Lsr2 DNA-binding" evidence="3">
    <location>
        <begin position="80"/>
        <end position="111"/>
    </location>
</feature>
<keyword evidence="5" id="KW-1185">Reference proteome</keyword>
<evidence type="ECO:0000313" key="4">
    <source>
        <dbReference type="EMBL" id="TQL63690.1"/>
    </source>
</evidence>
<dbReference type="AlphaFoldDB" id="A0A542ZU14"/>
<feature type="domain" description="Lsr2 dimerization" evidence="2">
    <location>
        <begin position="1"/>
        <end position="58"/>
    </location>
</feature>
<dbReference type="InterPro" id="IPR042261">
    <property type="entry name" value="Lsr2-like_dimerization"/>
</dbReference>
<comment type="caution">
    <text evidence="4">The sequence shown here is derived from an EMBL/GenBank/DDBJ whole genome shotgun (WGS) entry which is preliminary data.</text>
</comment>
<protein>
    <submittedName>
        <fullName evidence="4">Lsr2 protein</fullName>
    </submittedName>
</protein>
<proteinExistence type="predicted"/>
<evidence type="ECO:0000259" key="2">
    <source>
        <dbReference type="Pfam" id="PF11774"/>
    </source>
</evidence>
<organism evidence="4 5">
    <name type="scientific">Rarobacter faecitabidus</name>
    <dbReference type="NCBI Taxonomy" id="13243"/>
    <lineage>
        <taxon>Bacteria</taxon>
        <taxon>Bacillati</taxon>
        <taxon>Actinomycetota</taxon>
        <taxon>Actinomycetes</taxon>
        <taxon>Micrococcales</taxon>
        <taxon>Rarobacteraceae</taxon>
        <taxon>Rarobacter</taxon>
    </lineage>
</organism>
<dbReference type="Gene3D" id="3.30.60.230">
    <property type="entry name" value="Lsr2, dimerization domain"/>
    <property type="match status" value="1"/>
</dbReference>
<dbReference type="Gene3D" id="4.10.320.10">
    <property type="entry name" value="E3-binding domain"/>
    <property type="match status" value="1"/>
</dbReference>
<reference evidence="4 5" key="1">
    <citation type="submission" date="2019-06" db="EMBL/GenBank/DDBJ databases">
        <title>Sequencing the genomes of 1000 actinobacteria strains.</title>
        <authorList>
            <person name="Klenk H.-P."/>
        </authorList>
    </citation>
    <scope>NUCLEOTIDE SEQUENCE [LARGE SCALE GENOMIC DNA]</scope>
    <source>
        <strain evidence="4 5">DSM 4813</strain>
    </source>
</reference>
<gene>
    <name evidence="4" type="ORF">FB461_0158</name>
</gene>